<comment type="function">
    <text evidence="5">Catalyzes the reduction of FMN to FMNH2 which is used to reduce pyrimidine by RutA via the Rut pathway.</text>
</comment>
<comment type="caution">
    <text evidence="7">The sequence shown here is derived from an EMBL/GenBank/DDBJ whole genome shotgun (WGS) entry which is preliminary data.</text>
</comment>
<dbReference type="EC" id="1.5.1.42" evidence="5"/>
<evidence type="ECO:0000259" key="6">
    <source>
        <dbReference type="SMART" id="SM00903"/>
    </source>
</evidence>
<dbReference type="InterPro" id="IPR050268">
    <property type="entry name" value="NADH-dep_flavin_reductase"/>
</dbReference>
<reference evidence="7 8" key="1">
    <citation type="submission" date="2020-02" db="EMBL/GenBank/DDBJ databases">
        <title>Synteny-based analysis reveals conserved mechanism for high triclosan tolerance in Pseudomonas, as well as instances of horizontal transfer.</title>
        <authorList>
            <person name="Mcfarland A.G."/>
            <person name="Bertucci H.K."/>
            <person name="Litmann E."/>
            <person name="Shen J."/>
            <person name="Huttenhower C."/>
            <person name="Hartmann E.M."/>
        </authorList>
    </citation>
    <scope>NUCLEOTIDE SEQUENCE [LARGE SCALE GENOMIC DNA]</scope>
    <source>
        <strain evidence="7 8">115A1</strain>
    </source>
</reference>
<dbReference type="PANTHER" id="PTHR30466">
    <property type="entry name" value="FLAVIN REDUCTASE"/>
    <property type="match status" value="1"/>
</dbReference>
<dbReference type="InterPro" id="IPR019917">
    <property type="entry name" value="RutF"/>
</dbReference>
<evidence type="ECO:0000256" key="2">
    <source>
        <dbReference type="ARBA" id="ARBA00022643"/>
    </source>
</evidence>
<keyword evidence="2 5" id="KW-0288">FMN</keyword>
<keyword evidence="3 5" id="KW-0560">Oxidoreductase</keyword>
<feature type="domain" description="Flavin reductase like" evidence="6">
    <location>
        <begin position="25"/>
        <end position="170"/>
    </location>
</feature>
<proteinExistence type="inferred from homology"/>
<keyword evidence="1 5" id="KW-0285">Flavoprotein</keyword>
<dbReference type="Pfam" id="PF01613">
    <property type="entry name" value="Flavin_Reduct"/>
    <property type="match status" value="1"/>
</dbReference>
<dbReference type="HAMAP" id="MF_00833">
    <property type="entry name" value="RutF"/>
    <property type="match status" value="1"/>
</dbReference>
<keyword evidence="8" id="KW-1185">Reference proteome</keyword>
<accession>A0ABR5Z5H8</accession>
<evidence type="ECO:0000256" key="4">
    <source>
        <dbReference type="ARBA" id="ARBA00023027"/>
    </source>
</evidence>
<dbReference type="InterPro" id="IPR012349">
    <property type="entry name" value="Split_barrel_FMN-bd"/>
</dbReference>
<comment type="catalytic activity">
    <reaction evidence="5">
        <text>FMNH2 + NAD(+) = FMN + NADH + 2 H(+)</text>
        <dbReference type="Rhea" id="RHEA:21620"/>
        <dbReference type="ChEBI" id="CHEBI:15378"/>
        <dbReference type="ChEBI" id="CHEBI:57540"/>
        <dbReference type="ChEBI" id="CHEBI:57618"/>
        <dbReference type="ChEBI" id="CHEBI:57945"/>
        <dbReference type="ChEBI" id="CHEBI:58210"/>
        <dbReference type="EC" id="1.5.1.42"/>
    </reaction>
</comment>
<evidence type="ECO:0000256" key="3">
    <source>
        <dbReference type="ARBA" id="ARBA00023002"/>
    </source>
</evidence>
<dbReference type="RefSeq" id="WP_181072525.1">
    <property type="nucleotide sequence ID" value="NZ_JAAMRF010000011.1"/>
</dbReference>
<evidence type="ECO:0000313" key="7">
    <source>
        <dbReference type="EMBL" id="MBA1275473.1"/>
    </source>
</evidence>
<dbReference type="SMART" id="SM00903">
    <property type="entry name" value="Flavin_Reduct"/>
    <property type="match status" value="1"/>
</dbReference>
<comment type="similarity">
    <text evidence="5">Belongs to the non-flavoprotein flavin reductase family. RutF subfamily.</text>
</comment>
<dbReference type="EMBL" id="JAAMRF010000011">
    <property type="protein sequence ID" value="MBA1275473.1"/>
    <property type="molecule type" value="Genomic_DNA"/>
</dbReference>
<evidence type="ECO:0000313" key="8">
    <source>
        <dbReference type="Proteomes" id="UP000786387"/>
    </source>
</evidence>
<protein>
    <recommendedName>
        <fullName evidence="5">FMN reductase (NADH) RutF</fullName>
        <ecNumber evidence="5">1.5.1.42</ecNumber>
    </recommendedName>
    <alternativeName>
        <fullName evidence="5">FMN reductase</fullName>
    </alternativeName>
    <alternativeName>
        <fullName evidence="5">NADH-flavin reductase RutF</fullName>
    </alternativeName>
    <alternativeName>
        <fullName evidence="5">NADH:flavin oxidoreductase</fullName>
    </alternativeName>
</protein>
<evidence type="ECO:0000256" key="1">
    <source>
        <dbReference type="ARBA" id="ARBA00022630"/>
    </source>
</evidence>
<dbReference type="NCBIfam" id="TIGR03615">
    <property type="entry name" value="RutF"/>
    <property type="match status" value="1"/>
</dbReference>
<dbReference type="SUPFAM" id="SSF50475">
    <property type="entry name" value="FMN-binding split barrel"/>
    <property type="match status" value="1"/>
</dbReference>
<keyword evidence="4 5" id="KW-0520">NAD</keyword>
<dbReference type="Proteomes" id="UP000786387">
    <property type="component" value="Unassembled WGS sequence"/>
</dbReference>
<gene>
    <name evidence="5 7" type="primary">rutF</name>
    <name evidence="7" type="ORF">G7026_19175</name>
</gene>
<sequence>MQLATLEMIRDLPAPVSRLDYRDAMAHMAAAVNIVTTDGPAGRAGFTATAVCSVSDEPPTLLVCLNRSASVHPVFTAHQSLCVNTLCDDQRALSNLFGGKTEMAERFAAANWTTAVTGAPLLEGAAVSFDCRISHSTSVGTHDILYCEVLAVRQRDAADALVYFGRNYHGLPGAAC</sequence>
<dbReference type="PANTHER" id="PTHR30466:SF1">
    <property type="entry name" value="FMN REDUCTASE (NADH) RUTF"/>
    <property type="match status" value="1"/>
</dbReference>
<evidence type="ECO:0000256" key="5">
    <source>
        <dbReference type="HAMAP-Rule" id="MF_00833"/>
    </source>
</evidence>
<dbReference type="InterPro" id="IPR002563">
    <property type="entry name" value="Flavin_Rdtase-like_dom"/>
</dbReference>
<name>A0ABR5Z5H8_9GAMM</name>
<organism evidence="7 8">
    <name type="scientific">Stutzerimonas azotifigens</name>
    <dbReference type="NCBI Taxonomy" id="291995"/>
    <lineage>
        <taxon>Bacteria</taxon>
        <taxon>Pseudomonadati</taxon>
        <taxon>Pseudomonadota</taxon>
        <taxon>Gammaproteobacteria</taxon>
        <taxon>Pseudomonadales</taxon>
        <taxon>Pseudomonadaceae</taxon>
        <taxon>Stutzerimonas</taxon>
    </lineage>
</organism>
<dbReference type="Gene3D" id="2.30.110.10">
    <property type="entry name" value="Electron Transport, Fmn-binding Protein, Chain A"/>
    <property type="match status" value="1"/>
</dbReference>